<dbReference type="RefSeq" id="WP_099125978.1">
    <property type="nucleotide sequence ID" value="NZ_CAWNRH010000128.1"/>
</dbReference>
<dbReference type="EMBL" id="NJAJ01000051">
    <property type="protein sequence ID" value="PHM60740.1"/>
    <property type="molecule type" value="Genomic_DNA"/>
</dbReference>
<dbReference type="AlphaFoldDB" id="A0A2D0KBJ0"/>
<dbReference type="PANTHER" id="PTHR31956">
    <property type="entry name" value="NON-SPECIFIC PHOSPHOLIPASE C4-RELATED"/>
    <property type="match status" value="1"/>
</dbReference>
<comment type="caution">
    <text evidence="2">The sequence shown here is derived from an EMBL/GenBank/DDBJ whole genome shotgun (WGS) entry which is preliminary data.</text>
</comment>
<proteinExistence type="predicted"/>
<protein>
    <submittedName>
        <fullName evidence="2">Putative phospholipase</fullName>
    </submittedName>
</protein>
<dbReference type="Pfam" id="PF04185">
    <property type="entry name" value="Phosphoesterase"/>
    <property type="match status" value="1"/>
</dbReference>
<organism evidence="2 3">
    <name type="scientific">Xenorhabdus stockiae</name>
    <dbReference type="NCBI Taxonomy" id="351614"/>
    <lineage>
        <taxon>Bacteria</taxon>
        <taxon>Pseudomonadati</taxon>
        <taxon>Pseudomonadota</taxon>
        <taxon>Gammaproteobacteria</taxon>
        <taxon>Enterobacterales</taxon>
        <taxon>Morganellaceae</taxon>
        <taxon>Xenorhabdus</taxon>
    </lineage>
</organism>
<evidence type="ECO:0000313" key="3">
    <source>
        <dbReference type="Proteomes" id="UP000222366"/>
    </source>
</evidence>
<reference evidence="2 3" key="1">
    <citation type="journal article" date="2017" name="Nat. Microbiol.">
        <title>Natural product diversity associated with the nematode symbionts Photorhabdus and Xenorhabdus.</title>
        <authorList>
            <person name="Tobias N.J."/>
            <person name="Wolff H."/>
            <person name="Djahanschiri B."/>
            <person name="Grundmann F."/>
            <person name="Kronenwerth M."/>
            <person name="Shi Y.M."/>
            <person name="Simonyi S."/>
            <person name="Grun P."/>
            <person name="Shapiro-Ilan D."/>
            <person name="Pidot S.J."/>
            <person name="Stinear T.P."/>
            <person name="Ebersberger I."/>
            <person name="Bode H.B."/>
        </authorList>
    </citation>
    <scope>NUCLEOTIDE SEQUENCE [LARGE SCALE GENOMIC DNA]</scope>
    <source>
        <strain evidence="2 3">DSM 17904</strain>
    </source>
</reference>
<sequence length="760" mass="85239">MSLTYEFLVQWTPSTGDWNLYQFINSDTAELHLVKSGNWQTVKSGHQLIPIGNYVIDREIASNQFRLWQVDISQADFLPSLITQGDLSAELDPSTEIIPLGNYLLLYKPDTGAYQCRRFDPFSNTLMLTADSPQNITGHWQTIKNADLIPVAGYVVSRDRSDGQCRTWMFDGGSASDILPNPQIPGMQWKIDPSTKLCTLGDRIVGWDPDSLDITLWPVDPTLAHPGLPAKTITVWKNVLPADTVLFGITPLVPLELPTGVQGGEDGPGTIPWMRQRIKKVVYLMLENRSLDHMFGDLYTEGKVGKFIGSDKPFDGASNTNWNADKNGHRYYQTKFSVHSVDYPRSDPDHTYSGIIQQLFDGTKPGAGHIPEMRGFVKSYSFSGKSPSEVMDYYDPSMLEPLSLLAKQYAVSDTWFCSLPGPTDPNRAFSLTGSSFSKTENFDSGEIYIAWPKSPRRPSVWDVLWAHGIKDWKLYYHATWGNLQYTNQLFLKGHIGEVDQKTDHYNTDISEFISSAKAGTLPAFSFIEPAWVGNSSGMVPNSCHPPSDMVPGLKMVADIYNALRQGPDFDQTLLIITFDEHGGIYDHVPPPYTNNAYRNDTERGFGFNLLGVRVPTVLISPWIENSTVFRSAQERRQYDATSFLSTLLQWQGIPASNWWLGDRIRAAASFESVFQAEHLRKDIPSSVQAPELDPKQLDMPMNELHQLFITRIVYTLCTGILSPEEIEQEAQGICTLGSIRLATQALDKLESRLNAVHSKN</sequence>
<dbReference type="GO" id="GO:0009395">
    <property type="term" value="P:phospholipid catabolic process"/>
    <property type="evidence" value="ECO:0007669"/>
    <property type="project" value="TreeGrafter"/>
</dbReference>
<dbReference type="SUPFAM" id="SSF53649">
    <property type="entry name" value="Alkaline phosphatase-like"/>
    <property type="match status" value="1"/>
</dbReference>
<keyword evidence="3" id="KW-1185">Reference proteome</keyword>
<dbReference type="Proteomes" id="UP000222366">
    <property type="component" value="Unassembled WGS sequence"/>
</dbReference>
<dbReference type="GO" id="GO:0042578">
    <property type="term" value="F:phosphoric ester hydrolase activity"/>
    <property type="evidence" value="ECO:0007669"/>
    <property type="project" value="UniProtKB-ARBA"/>
</dbReference>
<evidence type="ECO:0000313" key="2">
    <source>
        <dbReference type="EMBL" id="PHM60740.1"/>
    </source>
</evidence>
<keyword evidence="1" id="KW-0378">Hydrolase</keyword>
<dbReference type="PANTHER" id="PTHR31956:SF1">
    <property type="entry name" value="NON-SPECIFIC PHOSPHOLIPASE C1"/>
    <property type="match status" value="1"/>
</dbReference>
<dbReference type="InterPro" id="IPR017850">
    <property type="entry name" value="Alkaline_phosphatase_core_sf"/>
</dbReference>
<evidence type="ECO:0000256" key="1">
    <source>
        <dbReference type="ARBA" id="ARBA00022801"/>
    </source>
</evidence>
<dbReference type="Gene3D" id="3.40.720.10">
    <property type="entry name" value="Alkaline Phosphatase, subunit A"/>
    <property type="match status" value="2"/>
</dbReference>
<dbReference type="InterPro" id="IPR007312">
    <property type="entry name" value="Phosphoesterase"/>
</dbReference>
<accession>A0A2D0KBJ0</accession>
<gene>
    <name evidence="2" type="ORF">Xsto_03708</name>
</gene>
<name>A0A2D0KBJ0_9GAMM</name>